<dbReference type="EMBL" id="LQNU01000087">
    <property type="protein sequence ID" value="KZE75010.1"/>
    <property type="molecule type" value="Genomic_DNA"/>
</dbReference>
<keyword evidence="4 5" id="KW-0472">Membrane</keyword>
<feature type="transmembrane region" description="Helical" evidence="5">
    <location>
        <begin position="332"/>
        <end position="365"/>
    </location>
</feature>
<evidence type="ECO:0000256" key="3">
    <source>
        <dbReference type="ARBA" id="ARBA00022989"/>
    </source>
</evidence>
<feature type="transmembrane region" description="Helical" evidence="5">
    <location>
        <begin position="385"/>
        <end position="405"/>
    </location>
</feature>
<proteinExistence type="predicted"/>
<dbReference type="GO" id="GO:0016020">
    <property type="term" value="C:membrane"/>
    <property type="evidence" value="ECO:0007669"/>
    <property type="project" value="UniProtKB-SubCell"/>
</dbReference>
<dbReference type="InterPro" id="IPR014743">
    <property type="entry name" value="Cl-channel_core"/>
</dbReference>
<keyword evidence="7" id="KW-1185">Reference proteome</keyword>
<feature type="transmembrane region" description="Helical" evidence="5">
    <location>
        <begin position="25"/>
        <end position="50"/>
    </location>
</feature>
<feature type="transmembrane region" description="Helical" evidence="5">
    <location>
        <begin position="229"/>
        <end position="248"/>
    </location>
</feature>
<protein>
    <submittedName>
        <fullName evidence="6">Chloride channel protein</fullName>
    </submittedName>
</protein>
<keyword evidence="2 5" id="KW-0812">Transmembrane</keyword>
<keyword evidence="3 5" id="KW-1133">Transmembrane helix</keyword>
<feature type="transmembrane region" description="Helical" evidence="5">
    <location>
        <begin position="269"/>
        <end position="286"/>
    </location>
</feature>
<evidence type="ECO:0000256" key="1">
    <source>
        <dbReference type="ARBA" id="ARBA00004141"/>
    </source>
</evidence>
<feature type="transmembrane region" description="Helical" evidence="5">
    <location>
        <begin position="192"/>
        <end position="217"/>
    </location>
</feature>
<organism evidence="6 7">
    <name type="scientific">Myroides marinus</name>
    <dbReference type="NCBI Taxonomy" id="703342"/>
    <lineage>
        <taxon>Bacteria</taxon>
        <taxon>Pseudomonadati</taxon>
        <taxon>Bacteroidota</taxon>
        <taxon>Flavobacteriia</taxon>
        <taxon>Flavobacteriales</taxon>
        <taxon>Flavobacteriaceae</taxon>
        <taxon>Myroides</taxon>
    </lineage>
</organism>
<dbReference type="AlphaFoldDB" id="A0A163VKC4"/>
<evidence type="ECO:0000256" key="5">
    <source>
        <dbReference type="SAM" id="Phobius"/>
    </source>
</evidence>
<dbReference type="GO" id="GO:0015108">
    <property type="term" value="F:chloride transmembrane transporter activity"/>
    <property type="evidence" value="ECO:0007669"/>
    <property type="project" value="InterPro"/>
</dbReference>
<evidence type="ECO:0000256" key="2">
    <source>
        <dbReference type="ARBA" id="ARBA00022692"/>
    </source>
</evidence>
<evidence type="ECO:0000313" key="6">
    <source>
        <dbReference type="EMBL" id="KZE75010.1"/>
    </source>
</evidence>
<comment type="subcellular location">
    <subcellularLocation>
        <location evidence="1">Membrane</location>
        <topology evidence="1">Multi-pass membrane protein</topology>
    </subcellularLocation>
</comment>
<dbReference type="RefSeq" id="WP_038985865.1">
    <property type="nucleotide sequence ID" value="NZ_JWJO01000017.1"/>
</dbReference>
<sequence>MHFNFNYLKEALNNNYSLRDILILFTKWCGIAILVGTVIGSVSALFLYLLELVTEIRIEHSYLLYGLPIGGLLIGLLYHYYGGDANKGNNLIIDEYHTPEKTIPFKMFPLVLLGTLTTHLFGGSAGREGTAVQMGGTIADQFTKYFKLSPDNKKTLLLMGVSAGFASVFGTPIAGIFFAFELILLKNFRPKAVLPVIITAYISHYVCIAWGIHHTIYVVDNLPQYSFKYIGSLLIAGILFGLAAFLFIHSTKLWNTLFSKTISYPPLRPFVGAILFIVLIFLIGSSDYLGLGVPMIVNSFTHQMDWNVFLLKILFTSLTLGAGFKGGEVTPLFFIGATLGSFLSIYTGIPVGLMAALGFVAVFAGATKTPIACTFMGIELFGIEYAIFLALVCFTAYFTSGKGSVYSSQFKKRIKTSDTKLN</sequence>
<feature type="transmembrane region" description="Helical" evidence="5">
    <location>
        <begin position="156"/>
        <end position="180"/>
    </location>
</feature>
<dbReference type="SUPFAM" id="SSF81340">
    <property type="entry name" value="Clc chloride channel"/>
    <property type="match status" value="1"/>
</dbReference>
<dbReference type="InterPro" id="IPR050368">
    <property type="entry name" value="ClC-type_chloride_channel"/>
</dbReference>
<dbReference type="OrthoDB" id="9767361at2"/>
<gene>
    <name evidence="6" type="ORF">AV926_17415</name>
</gene>
<name>A0A163VKC4_9FLAO</name>
<comment type="caution">
    <text evidence="6">The sequence shown here is derived from an EMBL/GenBank/DDBJ whole genome shotgun (WGS) entry which is preliminary data.</text>
</comment>
<dbReference type="CDD" id="cd03682">
    <property type="entry name" value="ClC_sycA_like"/>
    <property type="match status" value="1"/>
</dbReference>
<accession>A0A163VKC4</accession>
<feature type="transmembrane region" description="Helical" evidence="5">
    <location>
        <begin position="306"/>
        <end position="325"/>
    </location>
</feature>
<dbReference type="Pfam" id="PF00654">
    <property type="entry name" value="Voltage_CLC"/>
    <property type="match status" value="1"/>
</dbReference>
<dbReference type="Gene3D" id="1.10.3080.10">
    <property type="entry name" value="Clc chloride channel"/>
    <property type="match status" value="1"/>
</dbReference>
<dbReference type="PANTHER" id="PTHR43427">
    <property type="entry name" value="CHLORIDE CHANNEL PROTEIN CLC-E"/>
    <property type="match status" value="1"/>
</dbReference>
<dbReference type="InterPro" id="IPR001807">
    <property type="entry name" value="ClC"/>
</dbReference>
<dbReference type="Proteomes" id="UP000076630">
    <property type="component" value="Unassembled WGS sequence"/>
</dbReference>
<dbReference type="PANTHER" id="PTHR43427:SF12">
    <property type="entry name" value="CHLORIDE TRANSPORTER"/>
    <property type="match status" value="1"/>
</dbReference>
<evidence type="ECO:0000256" key="4">
    <source>
        <dbReference type="ARBA" id="ARBA00023136"/>
    </source>
</evidence>
<evidence type="ECO:0000313" key="7">
    <source>
        <dbReference type="Proteomes" id="UP000076630"/>
    </source>
</evidence>
<reference evidence="6 7" key="1">
    <citation type="submission" date="2016-01" db="EMBL/GenBank/DDBJ databases">
        <title>Whole genome sequencing of Myroides marinus L41.</title>
        <authorList>
            <person name="Hong K.W."/>
        </authorList>
    </citation>
    <scope>NUCLEOTIDE SEQUENCE [LARGE SCALE GENOMIC DNA]</scope>
    <source>
        <strain evidence="6 7">L41</strain>
    </source>
</reference>
<feature type="transmembrane region" description="Helical" evidence="5">
    <location>
        <begin position="62"/>
        <end position="81"/>
    </location>
</feature>
<dbReference type="PRINTS" id="PR00762">
    <property type="entry name" value="CLCHANNEL"/>
</dbReference>